<feature type="transmembrane region" description="Helical" evidence="5">
    <location>
        <begin position="64"/>
        <end position="82"/>
    </location>
</feature>
<dbReference type="RefSeq" id="WP_183411258.1">
    <property type="nucleotide sequence ID" value="NZ_JACHWY010000003.1"/>
</dbReference>
<proteinExistence type="predicted"/>
<keyword evidence="7" id="KW-1185">Reference proteome</keyword>
<sequence length="231" mass="24643">MTELLTSPLFAITVVLGAYQAAVWLYEKSDRLVWLHPTISGALVVAAVLALLDIDYHRFSDAAYWLTFWLGPATVALAIPLYQQWHLIRKMAEPLLLTLIAGAAFACLSALAIAWLLGGSATTLLSLSAKSVTTPIAIGISESMGGLATITASAVILTGIVGIVFVNITMKLCRIDDDRIWGFCLGLSAHAIGTARAFERSPVAGAFSSLALCLTGSYSAVFIPLALQWFR</sequence>
<organism evidence="6 7">
    <name type="scientific">Litorivivens lipolytica</name>
    <dbReference type="NCBI Taxonomy" id="1524264"/>
    <lineage>
        <taxon>Bacteria</taxon>
        <taxon>Pseudomonadati</taxon>
        <taxon>Pseudomonadota</taxon>
        <taxon>Gammaproteobacteria</taxon>
        <taxon>Litorivivens</taxon>
    </lineage>
</organism>
<evidence type="ECO:0000256" key="3">
    <source>
        <dbReference type="ARBA" id="ARBA00022989"/>
    </source>
</evidence>
<evidence type="ECO:0000256" key="2">
    <source>
        <dbReference type="ARBA" id="ARBA00022692"/>
    </source>
</evidence>
<dbReference type="AlphaFoldDB" id="A0A7W4W6R9"/>
<keyword evidence="3 5" id="KW-1133">Transmembrane helix</keyword>
<evidence type="ECO:0000313" key="6">
    <source>
        <dbReference type="EMBL" id="MBB3048474.1"/>
    </source>
</evidence>
<evidence type="ECO:0000256" key="1">
    <source>
        <dbReference type="ARBA" id="ARBA00004141"/>
    </source>
</evidence>
<dbReference type="Proteomes" id="UP000537130">
    <property type="component" value="Unassembled WGS sequence"/>
</dbReference>
<feature type="transmembrane region" description="Helical" evidence="5">
    <location>
        <begin position="6"/>
        <end position="26"/>
    </location>
</feature>
<keyword evidence="2 5" id="KW-0812">Transmembrane</keyword>
<comment type="caution">
    <text evidence="6">The sequence shown here is derived from an EMBL/GenBank/DDBJ whole genome shotgun (WGS) entry which is preliminary data.</text>
</comment>
<dbReference type="PANTHER" id="PTHR30249">
    <property type="entry name" value="PUTATIVE SEROTONIN TRANSPORTER"/>
    <property type="match status" value="1"/>
</dbReference>
<dbReference type="InterPro" id="IPR007300">
    <property type="entry name" value="CidB/LrgB"/>
</dbReference>
<comment type="subcellular location">
    <subcellularLocation>
        <location evidence="1">Membrane</location>
        <topology evidence="1">Multi-pass membrane protein</topology>
    </subcellularLocation>
</comment>
<evidence type="ECO:0000256" key="4">
    <source>
        <dbReference type="ARBA" id="ARBA00023136"/>
    </source>
</evidence>
<gene>
    <name evidence="6" type="ORF">FHR99_002748</name>
</gene>
<keyword evidence="4 5" id="KW-0472">Membrane</keyword>
<feature type="transmembrane region" description="Helical" evidence="5">
    <location>
        <begin position="94"/>
        <end position="117"/>
    </location>
</feature>
<dbReference type="GO" id="GO:0016020">
    <property type="term" value="C:membrane"/>
    <property type="evidence" value="ECO:0007669"/>
    <property type="project" value="UniProtKB-SubCell"/>
</dbReference>
<feature type="transmembrane region" description="Helical" evidence="5">
    <location>
        <begin position="33"/>
        <end position="52"/>
    </location>
</feature>
<dbReference type="EMBL" id="JACHWY010000003">
    <property type="protein sequence ID" value="MBB3048474.1"/>
    <property type="molecule type" value="Genomic_DNA"/>
</dbReference>
<evidence type="ECO:0000256" key="5">
    <source>
        <dbReference type="SAM" id="Phobius"/>
    </source>
</evidence>
<name>A0A7W4W6R9_9GAMM</name>
<dbReference type="GO" id="GO:0016787">
    <property type="term" value="F:hydrolase activity"/>
    <property type="evidence" value="ECO:0007669"/>
    <property type="project" value="UniProtKB-KW"/>
</dbReference>
<dbReference type="PANTHER" id="PTHR30249:SF0">
    <property type="entry name" value="PLASTIDAL GLYCOLATE_GLYCERATE TRANSLOCATOR 1, CHLOROPLASTIC"/>
    <property type="match status" value="1"/>
</dbReference>
<feature type="transmembrane region" description="Helical" evidence="5">
    <location>
        <begin position="147"/>
        <end position="168"/>
    </location>
</feature>
<feature type="transmembrane region" description="Helical" evidence="5">
    <location>
        <begin position="204"/>
        <end position="227"/>
    </location>
</feature>
<feature type="transmembrane region" description="Helical" evidence="5">
    <location>
        <begin position="180"/>
        <end position="198"/>
    </location>
</feature>
<dbReference type="Pfam" id="PF04172">
    <property type="entry name" value="LrgB"/>
    <property type="match status" value="1"/>
</dbReference>
<reference evidence="6 7" key="1">
    <citation type="submission" date="2020-08" db="EMBL/GenBank/DDBJ databases">
        <title>Genomic Encyclopedia of Type Strains, Phase III (KMG-III): the genomes of soil and plant-associated and newly described type strains.</title>
        <authorList>
            <person name="Whitman W."/>
        </authorList>
    </citation>
    <scope>NUCLEOTIDE SEQUENCE [LARGE SCALE GENOMIC DNA]</scope>
    <source>
        <strain evidence="6 7">CECT 8654</strain>
    </source>
</reference>
<keyword evidence="6" id="KW-0378">Hydrolase</keyword>
<protein>
    <submittedName>
        <fullName evidence="6">Putative effector of murein hydrolase</fullName>
    </submittedName>
</protein>
<evidence type="ECO:0000313" key="7">
    <source>
        <dbReference type="Proteomes" id="UP000537130"/>
    </source>
</evidence>
<accession>A0A7W4W6R9</accession>